<reference evidence="3" key="3">
    <citation type="submission" date="2023-05" db="EMBL/GenBank/DDBJ databases">
        <authorList>
            <person name="Smith C.H."/>
        </authorList>
    </citation>
    <scope>NUCLEOTIDE SEQUENCE</scope>
    <source>
        <strain evidence="3">CHS0354</strain>
        <tissue evidence="3">Mantle</tissue>
    </source>
</reference>
<feature type="transmembrane region" description="Helical" evidence="2">
    <location>
        <begin position="444"/>
        <end position="470"/>
    </location>
</feature>
<reference evidence="3" key="1">
    <citation type="journal article" date="2021" name="Genome Biol. Evol.">
        <title>A High-Quality Reference Genome for a Parasitic Bivalve with Doubly Uniparental Inheritance (Bivalvia: Unionida).</title>
        <authorList>
            <person name="Smith C.H."/>
        </authorList>
    </citation>
    <scope>NUCLEOTIDE SEQUENCE</scope>
    <source>
        <strain evidence="3">CHS0354</strain>
    </source>
</reference>
<proteinExistence type="predicted"/>
<dbReference type="EMBL" id="JAEAOA010000114">
    <property type="protein sequence ID" value="KAK3580487.1"/>
    <property type="molecule type" value="Genomic_DNA"/>
</dbReference>
<accession>A0AAE0VKS2</accession>
<name>A0AAE0VKS2_9BIVA</name>
<evidence type="ECO:0000256" key="2">
    <source>
        <dbReference type="SAM" id="Phobius"/>
    </source>
</evidence>
<dbReference type="Proteomes" id="UP001195483">
    <property type="component" value="Unassembled WGS sequence"/>
</dbReference>
<reference evidence="3" key="2">
    <citation type="journal article" date="2021" name="Genome Biol. Evol.">
        <title>Developing a high-quality reference genome for a parasitic bivalve with doubly uniparental inheritance (Bivalvia: Unionida).</title>
        <authorList>
            <person name="Smith C.H."/>
        </authorList>
    </citation>
    <scope>NUCLEOTIDE SEQUENCE</scope>
    <source>
        <strain evidence="3">CHS0354</strain>
        <tissue evidence="3">Mantle</tissue>
    </source>
</reference>
<evidence type="ECO:0000313" key="4">
    <source>
        <dbReference type="Proteomes" id="UP001195483"/>
    </source>
</evidence>
<feature type="region of interest" description="Disordered" evidence="1">
    <location>
        <begin position="222"/>
        <end position="241"/>
    </location>
</feature>
<keyword evidence="2" id="KW-0472">Membrane</keyword>
<evidence type="ECO:0000313" key="3">
    <source>
        <dbReference type="EMBL" id="KAK3580487.1"/>
    </source>
</evidence>
<protein>
    <submittedName>
        <fullName evidence="3">Uncharacterized protein</fullName>
    </submittedName>
</protein>
<gene>
    <name evidence="3" type="ORF">CHS0354_001088</name>
</gene>
<keyword evidence="2" id="KW-0812">Transmembrane</keyword>
<evidence type="ECO:0000256" key="1">
    <source>
        <dbReference type="SAM" id="MobiDB-lite"/>
    </source>
</evidence>
<keyword evidence="2" id="KW-1133">Transmembrane helix</keyword>
<sequence>MDPHNQGAWYINVTWTPTETDVNLTHFLCFSASDEKRLTSAIRCIYFAVIQGLAITSTTGRMKTTLLKSLTITDRQDHLTRKTFLSSTTTAAKLVPPAEEATIKFTNTTVLSALRSTPNRTSLPLTGKTTQLITEALRSVTTIMSARTIAVTETNMSLTSRSATTITTMSTIRRHISTTISQREKITMATTSLPSNATPIKTTVVMPTAAKAIPTSAISAGQTASATTKFPSGATSSSTDIANTITPSIESNTPALRLLQTTPKIAVPISTMTTTMANVPSSATIPTTVLSSPGTSEAAVRSSSLTTNVSVPTYNTAAVLSSAKTATTTVLLSTTSSTNPPSTTSAPATTVSSLTTNDASVTSLATTMTTSVLSSKKLSKTTGASSGIFISTAITSSTTITTSATPPWSTTTTTKMLTASQENISQALNTEARKGSSTGIEMQWWHLAIAVSVAAIFMTGCCIFFCLFLYKRRQEEEDKNKIRVMHSGRETGQENGNMNPSFYRPAPPTKRPSLCQPLIPTTPLSYKSPPHYNAWM</sequence>
<dbReference type="AlphaFoldDB" id="A0AAE0VKS2"/>
<keyword evidence="4" id="KW-1185">Reference proteome</keyword>
<organism evidence="3 4">
    <name type="scientific">Potamilus streckersoni</name>
    <dbReference type="NCBI Taxonomy" id="2493646"/>
    <lineage>
        <taxon>Eukaryota</taxon>
        <taxon>Metazoa</taxon>
        <taxon>Spiralia</taxon>
        <taxon>Lophotrochozoa</taxon>
        <taxon>Mollusca</taxon>
        <taxon>Bivalvia</taxon>
        <taxon>Autobranchia</taxon>
        <taxon>Heteroconchia</taxon>
        <taxon>Palaeoheterodonta</taxon>
        <taxon>Unionida</taxon>
        <taxon>Unionoidea</taxon>
        <taxon>Unionidae</taxon>
        <taxon>Ambleminae</taxon>
        <taxon>Lampsilini</taxon>
        <taxon>Potamilus</taxon>
    </lineage>
</organism>
<comment type="caution">
    <text evidence="3">The sequence shown here is derived from an EMBL/GenBank/DDBJ whole genome shotgun (WGS) entry which is preliminary data.</text>
</comment>